<evidence type="ECO:0000313" key="16">
    <source>
        <dbReference type="EMBL" id="GAP39169.1"/>
    </source>
</evidence>
<evidence type="ECO:0000313" key="17">
    <source>
        <dbReference type="Proteomes" id="UP000053370"/>
    </source>
</evidence>
<dbReference type="PATRIC" id="fig|1678840.3.peg.109"/>
<dbReference type="GO" id="GO:0008234">
    <property type="term" value="F:cysteine-type peptidase activity"/>
    <property type="evidence" value="ECO:0007669"/>
    <property type="project" value="UniProtKB-KW"/>
</dbReference>
<evidence type="ECO:0000256" key="1">
    <source>
        <dbReference type="ARBA" id="ARBA00004651"/>
    </source>
</evidence>
<keyword evidence="6" id="KW-0788">Thiol protease</keyword>
<dbReference type="GO" id="GO:0005886">
    <property type="term" value="C:plasma membrane"/>
    <property type="evidence" value="ECO:0007669"/>
    <property type="project" value="UniProtKB-SubCell"/>
</dbReference>
<evidence type="ECO:0000259" key="15">
    <source>
        <dbReference type="PROSITE" id="PS50990"/>
    </source>
</evidence>
<evidence type="ECO:0000256" key="4">
    <source>
        <dbReference type="ARBA" id="ARBA00022692"/>
    </source>
</evidence>
<feature type="domain" description="ABC transmembrane type-1" evidence="14">
    <location>
        <begin position="163"/>
        <end position="444"/>
    </location>
</feature>
<comment type="subcellular location">
    <subcellularLocation>
        <location evidence="1">Cell membrane</location>
        <topology evidence="1">Multi-pass membrane protein</topology>
    </subcellularLocation>
</comment>
<dbReference type="SMART" id="SM00382">
    <property type="entry name" value="AAA"/>
    <property type="match status" value="1"/>
</dbReference>
<dbReference type="InterPro" id="IPR036640">
    <property type="entry name" value="ABC1_TM_sf"/>
</dbReference>
<keyword evidence="9 12" id="KW-1133">Transmembrane helix</keyword>
<dbReference type="Pfam" id="PF00005">
    <property type="entry name" value="ABC_tran"/>
    <property type="match status" value="1"/>
</dbReference>
<dbReference type="PROSITE" id="PS00211">
    <property type="entry name" value="ABC_TRANSPORTER_1"/>
    <property type="match status" value="1"/>
</dbReference>
<keyword evidence="6" id="KW-0645">Protease</keyword>
<dbReference type="InterPro" id="IPR005074">
    <property type="entry name" value="Peptidase_C39"/>
</dbReference>
<dbReference type="OrthoDB" id="9762778at2"/>
<keyword evidence="6" id="KW-0378">Hydrolase</keyword>
<evidence type="ECO:0000256" key="2">
    <source>
        <dbReference type="ARBA" id="ARBA00022448"/>
    </source>
</evidence>
<dbReference type="InterPro" id="IPR027417">
    <property type="entry name" value="P-loop_NTPase"/>
</dbReference>
<dbReference type="CDD" id="cd18569">
    <property type="entry name" value="ABC_6TM_NHLM_bacteriocin"/>
    <property type="match status" value="1"/>
</dbReference>
<dbReference type="STRING" id="1678840.ATC1_1188"/>
<dbReference type="EMBL" id="DF968179">
    <property type="protein sequence ID" value="GAP39169.1"/>
    <property type="molecule type" value="Genomic_DNA"/>
</dbReference>
<sequence>MRKKVEKVPLVMQMEALECGAACLTMILAYFNKWVPLEQVRIDCGISRNGSKAINIVKAARRYGLTASGYRYSVEKLMSIPMPVIIHWNFNHFVVLKGFTKTKAIINDPAKGMIEVPLEEFNRSFTGICLRFEKSESFVPGGSPKSVLSFLTKRLSNAFIPLLFISLTGILTAIIGILNPIASRIFLDHILTAGHPDWLFPLLLILTIAVVIQIIVLTIKTTFMEKLKGKLAISSNAMFMWHVLHLPMDFFSQRLAGDIAARQQSNDQIAEITITDLSAVLINFGLMIFYFVFMLKYNLSLTVIGLTAVFFNLLMADYISKKRMNLTRVLMRDSGKLTAATVSGIDMIETIKASGAENGFFERWAGYQASVIALSGKTVKINQFLGSIPLFLQEICNLLILSVGILLIIQKDFSVGALLAFQGLTGSFMNPVNSLISTGQSIQEMRTAMERIDDVMDYKSDTEYRHVSSAEPLQKLSGELELKNVTFGYSKLEEPIIRDFNMSLHPGSKVAVVGLSGSGKSTLSKVISGLYRPWSGEILYDGLTRDQINREVFTGSVAVVDQDIVLFEDTVADNIKLWDSAIEDFEMILAARDAGIHDDIIQREGGYNHRLLEDGKNFSGGQRQRLEIARVLSQDPTILILDEATSALDSKTESEVIKSIKDRGITCIIIAHRLSTIRDCDEIIVLDHGMIAERGTHEALYSAGGLYQKLISTD</sequence>
<dbReference type="GO" id="GO:0006508">
    <property type="term" value="P:proteolysis"/>
    <property type="evidence" value="ECO:0007669"/>
    <property type="project" value="InterPro"/>
</dbReference>
<dbReference type="Gene3D" id="3.90.70.10">
    <property type="entry name" value="Cysteine proteinases"/>
    <property type="match status" value="1"/>
</dbReference>
<dbReference type="GO" id="GO:0140359">
    <property type="term" value="F:ABC-type transporter activity"/>
    <property type="evidence" value="ECO:0007669"/>
    <property type="project" value="InterPro"/>
</dbReference>
<dbReference type="PANTHER" id="PTHR24221">
    <property type="entry name" value="ATP-BINDING CASSETTE SUB-FAMILY B"/>
    <property type="match status" value="1"/>
</dbReference>
<feature type="transmembrane region" description="Helical" evidence="12">
    <location>
        <begin position="272"/>
        <end position="293"/>
    </location>
</feature>
<dbReference type="FunFam" id="3.40.50.300:FF:000299">
    <property type="entry name" value="ABC transporter ATP-binding protein/permease"/>
    <property type="match status" value="1"/>
</dbReference>
<dbReference type="PROSITE" id="PS50929">
    <property type="entry name" value="ABC_TM1F"/>
    <property type="match status" value="1"/>
</dbReference>
<proteinExistence type="predicted"/>
<evidence type="ECO:0000256" key="3">
    <source>
        <dbReference type="ARBA" id="ARBA00022475"/>
    </source>
</evidence>
<dbReference type="RefSeq" id="WP_062276967.1">
    <property type="nucleotide sequence ID" value="NZ_DF968179.1"/>
</dbReference>
<dbReference type="Proteomes" id="UP000053370">
    <property type="component" value="Unassembled WGS sequence"/>
</dbReference>
<evidence type="ECO:0000256" key="6">
    <source>
        <dbReference type="ARBA" id="ARBA00022807"/>
    </source>
</evidence>
<protein>
    <submittedName>
        <fullName evidence="16">NHLM bacteriocin system ABC transporter, peptidase/ATP-binding protein</fullName>
    </submittedName>
</protein>
<dbReference type="SUPFAM" id="SSF52540">
    <property type="entry name" value="P-loop containing nucleoside triphosphate hydrolases"/>
    <property type="match status" value="1"/>
</dbReference>
<evidence type="ECO:0000256" key="11">
    <source>
        <dbReference type="ARBA" id="ARBA00043264"/>
    </source>
</evidence>
<name>A0A0K8P9J8_9CHLR</name>
<evidence type="ECO:0000256" key="9">
    <source>
        <dbReference type="ARBA" id="ARBA00022989"/>
    </source>
</evidence>
<dbReference type="GO" id="GO:0016887">
    <property type="term" value="F:ATP hydrolysis activity"/>
    <property type="evidence" value="ECO:0007669"/>
    <property type="project" value="InterPro"/>
</dbReference>
<feature type="transmembrane region" description="Helical" evidence="12">
    <location>
        <begin position="198"/>
        <end position="219"/>
    </location>
</feature>
<keyword evidence="8" id="KW-0653">Protein transport</keyword>
<dbReference type="PROSITE" id="PS50990">
    <property type="entry name" value="PEPTIDASE_C39"/>
    <property type="match status" value="1"/>
</dbReference>
<evidence type="ECO:0000256" key="8">
    <source>
        <dbReference type="ARBA" id="ARBA00022927"/>
    </source>
</evidence>
<keyword evidence="7 16" id="KW-0067">ATP-binding</keyword>
<dbReference type="InterPro" id="IPR022514">
    <property type="entry name" value="NHPM_micro_ABC1"/>
</dbReference>
<dbReference type="InterPro" id="IPR011527">
    <property type="entry name" value="ABC1_TM_dom"/>
</dbReference>
<dbReference type="Pfam" id="PF03412">
    <property type="entry name" value="Peptidase_C39"/>
    <property type="match status" value="1"/>
</dbReference>
<feature type="domain" description="ABC transporter" evidence="13">
    <location>
        <begin position="480"/>
        <end position="713"/>
    </location>
</feature>
<dbReference type="InterPro" id="IPR017871">
    <property type="entry name" value="ABC_transporter-like_CS"/>
</dbReference>
<keyword evidence="4 12" id="KW-0812">Transmembrane</keyword>
<organism evidence="16">
    <name type="scientific">Flexilinea flocculi</name>
    <dbReference type="NCBI Taxonomy" id="1678840"/>
    <lineage>
        <taxon>Bacteria</taxon>
        <taxon>Bacillati</taxon>
        <taxon>Chloroflexota</taxon>
        <taxon>Anaerolineae</taxon>
        <taxon>Anaerolineales</taxon>
        <taxon>Anaerolineaceae</taxon>
        <taxon>Flexilinea</taxon>
    </lineage>
</organism>
<keyword evidence="11" id="KW-0080">Bacteriocin transport</keyword>
<dbReference type="InterPro" id="IPR003593">
    <property type="entry name" value="AAA+_ATPase"/>
</dbReference>
<dbReference type="Pfam" id="PF00664">
    <property type="entry name" value="ABC_membrane"/>
    <property type="match status" value="1"/>
</dbReference>
<evidence type="ECO:0000256" key="10">
    <source>
        <dbReference type="ARBA" id="ARBA00023136"/>
    </source>
</evidence>
<keyword evidence="3" id="KW-1003">Cell membrane</keyword>
<dbReference type="Gene3D" id="1.20.1560.10">
    <property type="entry name" value="ABC transporter type 1, transmembrane domain"/>
    <property type="match status" value="1"/>
</dbReference>
<dbReference type="AlphaFoldDB" id="A0A0K8P9J8"/>
<keyword evidence="2" id="KW-0813">Transport</keyword>
<keyword evidence="10 12" id="KW-0472">Membrane</keyword>
<feature type="transmembrane region" description="Helical" evidence="12">
    <location>
        <begin position="390"/>
        <end position="409"/>
    </location>
</feature>
<evidence type="ECO:0000256" key="7">
    <source>
        <dbReference type="ARBA" id="ARBA00022840"/>
    </source>
</evidence>
<keyword evidence="17" id="KW-1185">Reference proteome</keyword>
<evidence type="ECO:0000256" key="12">
    <source>
        <dbReference type="SAM" id="Phobius"/>
    </source>
</evidence>
<dbReference type="PROSITE" id="PS50893">
    <property type="entry name" value="ABC_TRANSPORTER_2"/>
    <property type="match status" value="1"/>
</dbReference>
<dbReference type="GO" id="GO:0015031">
    <property type="term" value="P:protein transport"/>
    <property type="evidence" value="ECO:0007669"/>
    <property type="project" value="UniProtKB-KW"/>
</dbReference>
<evidence type="ECO:0000256" key="5">
    <source>
        <dbReference type="ARBA" id="ARBA00022741"/>
    </source>
</evidence>
<dbReference type="Gene3D" id="3.40.50.300">
    <property type="entry name" value="P-loop containing nucleotide triphosphate hydrolases"/>
    <property type="match status" value="1"/>
</dbReference>
<dbReference type="GO" id="GO:0043213">
    <property type="term" value="P:bacteriocin transport"/>
    <property type="evidence" value="ECO:0007669"/>
    <property type="project" value="UniProtKB-KW"/>
</dbReference>
<dbReference type="NCBIfam" id="TIGR03796">
    <property type="entry name" value="NHLM_micro_ABC1"/>
    <property type="match status" value="1"/>
</dbReference>
<dbReference type="GO" id="GO:0034040">
    <property type="term" value="F:ATPase-coupled lipid transmembrane transporter activity"/>
    <property type="evidence" value="ECO:0007669"/>
    <property type="project" value="TreeGrafter"/>
</dbReference>
<feature type="domain" description="Peptidase C39" evidence="15">
    <location>
        <begin position="13"/>
        <end position="132"/>
    </location>
</feature>
<accession>A0A0K8P9J8</accession>
<feature type="transmembrane region" description="Helical" evidence="12">
    <location>
        <begin position="158"/>
        <end position="178"/>
    </location>
</feature>
<dbReference type="SUPFAM" id="SSF90123">
    <property type="entry name" value="ABC transporter transmembrane region"/>
    <property type="match status" value="1"/>
</dbReference>
<dbReference type="PANTHER" id="PTHR24221:SF654">
    <property type="entry name" value="ATP-BINDING CASSETTE SUB-FAMILY B MEMBER 6"/>
    <property type="match status" value="1"/>
</dbReference>
<keyword evidence="5" id="KW-0547">Nucleotide-binding</keyword>
<gene>
    <name evidence="16" type="ORF">ATC1_1188</name>
</gene>
<dbReference type="InterPro" id="IPR003439">
    <property type="entry name" value="ABC_transporter-like_ATP-bd"/>
</dbReference>
<evidence type="ECO:0000259" key="14">
    <source>
        <dbReference type="PROSITE" id="PS50929"/>
    </source>
</evidence>
<dbReference type="GO" id="GO:0005524">
    <property type="term" value="F:ATP binding"/>
    <property type="evidence" value="ECO:0007669"/>
    <property type="project" value="UniProtKB-KW"/>
</dbReference>
<reference evidence="16" key="1">
    <citation type="journal article" date="2015" name="Genome Announc.">
        <title>Draft Genome Sequence of Anaerolineae Strain TC1, a Novel Isolate from a Methanogenic Wastewater Treatment System.</title>
        <authorList>
            <person name="Matsuura N."/>
            <person name="Tourlousse D.M."/>
            <person name="Sun L."/>
            <person name="Toyonaga M."/>
            <person name="Kuroda K."/>
            <person name="Ohashi A."/>
            <person name="Cruz R."/>
            <person name="Yamaguchi T."/>
            <person name="Sekiguchi Y."/>
        </authorList>
    </citation>
    <scope>NUCLEOTIDE SEQUENCE [LARGE SCALE GENOMIC DNA]</scope>
    <source>
        <strain evidence="16">TC1</strain>
    </source>
</reference>
<evidence type="ECO:0000259" key="13">
    <source>
        <dbReference type="PROSITE" id="PS50893"/>
    </source>
</evidence>
<dbReference type="InterPro" id="IPR039421">
    <property type="entry name" value="Type_1_exporter"/>
</dbReference>
<feature type="transmembrane region" description="Helical" evidence="12">
    <location>
        <begin position="299"/>
        <end position="319"/>
    </location>
</feature>